<name>T1HDH3_RHOPR</name>
<keyword evidence="2" id="KW-1185">Reference proteome</keyword>
<accession>T1HDH3</accession>
<organism evidence="1 2">
    <name type="scientific">Rhodnius prolixus</name>
    <name type="common">Triatomid bug</name>
    <dbReference type="NCBI Taxonomy" id="13249"/>
    <lineage>
        <taxon>Eukaryota</taxon>
        <taxon>Metazoa</taxon>
        <taxon>Ecdysozoa</taxon>
        <taxon>Arthropoda</taxon>
        <taxon>Hexapoda</taxon>
        <taxon>Insecta</taxon>
        <taxon>Pterygota</taxon>
        <taxon>Neoptera</taxon>
        <taxon>Paraneoptera</taxon>
        <taxon>Hemiptera</taxon>
        <taxon>Heteroptera</taxon>
        <taxon>Panheteroptera</taxon>
        <taxon>Cimicomorpha</taxon>
        <taxon>Reduviidae</taxon>
        <taxon>Triatominae</taxon>
        <taxon>Rhodnius</taxon>
    </lineage>
</organism>
<reference evidence="1" key="1">
    <citation type="submission" date="2015-05" db="UniProtKB">
        <authorList>
            <consortium name="EnsemblMetazoa"/>
        </authorList>
    </citation>
    <scope>IDENTIFICATION</scope>
</reference>
<dbReference type="Proteomes" id="UP000015103">
    <property type="component" value="Unassembled WGS sequence"/>
</dbReference>
<dbReference type="InParanoid" id="T1HDH3"/>
<proteinExistence type="predicted"/>
<evidence type="ECO:0000313" key="1">
    <source>
        <dbReference type="EnsemblMetazoa" id="RPRC002091-PA"/>
    </source>
</evidence>
<dbReference type="EMBL" id="ACPB03008039">
    <property type="status" value="NOT_ANNOTATED_CDS"/>
    <property type="molecule type" value="Genomic_DNA"/>
</dbReference>
<evidence type="ECO:0000313" key="2">
    <source>
        <dbReference type="Proteomes" id="UP000015103"/>
    </source>
</evidence>
<dbReference type="VEuPathDB" id="VectorBase:RPRC002091"/>
<sequence length="13" mass="1591">MNAKRREDLFVDP</sequence>
<dbReference type="EnsemblMetazoa" id="RPRC002091-RA">
    <property type="protein sequence ID" value="RPRC002091-PA"/>
    <property type="gene ID" value="RPRC002091"/>
</dbReference>
<protein>
    <submittedName>
        <fullName evidence="1">Uncharacterized protein</fullName>
    </submittedName>
</protein>